<evidence type="ECO:0000256" key="2">
    <source>
        <dbReference type="SAM" id="Coils"/>
    </source>
</evidence>
<keyword evidence="2" id="KW-0175">Coiled coil</keyword>
<dbReference type="AlphaFoldDB" id="A0A6L2Q2I3"/>
<dbReference type="InterPro" id="IPR036397">
    <property type="entry name" value="RNaseH_sf"/>
</dbReference>
<keyword evidence="6" id="KW-1185">Reference proteome</keyword>
<feature type="region of interest" description="Disordered" evidence="3">
    <location>
        <begin position="321"/>
        <end position="342"/>
    </location>
</feature>
<sequence>MTVRGTVNSYGKGERKWRQDGNWSKGKKHCVGMSCTLKQQLSAQVDFHATVTDTHHSSYHRAFCAPERNRRGSLCRTEYYTEESLNSEQLSKFCVSDQVVDTMNSSNKNRAICAHRYDTTVPLTRRSQPQCQKLVNRAECQEEVSNFSGAKYQKFNTEIEAINFVNEHGKSDFQYKTQQTHVKRHGENIILQQLSTSQGMDTHDIILSQRGTSEFTNMPSPRLKGRALKQRLSFLEKMYEDSMKELRAEIDTVKESIETFDTNVNIPSNYNAHDKATVTEEFKALQECLSQLIKHVTDCFTELKAEINSLKLAVSAVGLEGQNNTQSQEEEEKEAHAGSSSLSFKRNHALISEAVGSTTTAARSYSTAGGDETKTSKRKISVHDKEAGPSKVVKVEPPDEDDKTDSKNDVLPGFEVDQDGYVHVYTDGACENNGRAGARAGIGVWFADSHPLNYSERVRGRLTNNTAEIQAATYAIELAKRAGIKKLLIHTDSQFLISCITVWIHKWKQNDWKLSDGGQVKNKEDLTALDEALGGISVKWVRKIKTLILKFSYAMKKIPGVKG</sequence>
<gene>
    <name evidence="5" type="ORF">Cfor_12826</name>
</gene>
<dbReference type="InterPro" id="IPR011320">
    <property type="entry name" value="RNase_H1_N"/>
</dbReference>
<dbReference type="PANTHER" id="PTHR10642">
    <property type="entry name" value="RIBONUCLEASE H1"/>
    <property type="match status" value="1"/>
</dbReference>
<dbReference type="InterPro" id="IPR002156">
    <property type="entry name" value="RNaseH_domain"/>
</dbReference>
<dbReference type="Proteomes" id="UP000502823">
    <property type="component" value="Unassembled WGS sequence"/>
</dbReference>
<dbReference type="InParanoid" id="A0A6L2Q2I3"/>
<evidence type="ECO:0000313" key="5">
    <source>
        <dbReference type="EMBL" id="GFG39029.1"/>
    </source>
</evidence>
<dbReference type="Gene3D" id="3.30.420.10">
    <property type="entry name" value="Ribonuclease H-like superfamily/Ribonuclease H"/>
    <property type="match status" value="1"/>
</dbReference>
<feature type="compositionally biased region" description="Basic and acidic residues" evidence="3">
    <location>
        <begin position="371"/>
        <end position="397"/>
    </location>
</feature>
<feature type="region of interest" description="Disordered" evidence="3">
    <location>
        <begin position="355"/>
        <end position="412"/>
    </location>
</feature>
<dbReference type="EMBL" id="BLKM01000844">
    <property type="protein sequence ID" value="GFG39029.1"/>
    <property type="molecule type" value="Genomic_DNA"/>
</dbReference>
<name>A0A6L2Q2I3_COPFO</name>
<evidence type="ECO:0000259" key="4">
    <source>
        <dbReference type="PROSITE" id="PS50879"/>
    </source>
</evidence>
<feature type="domain" description="RNase H type-1" evidence="4">
    <location>
        <begin position="418"/>
        <end position="563"/>
    </location>
</feature>
<dbReference type="PROSITE" id="PS50879">
    <property type="entry name" value="RNASE_H_1"/>
    <property type="match status" value="1"/>
</dbReference>
<dbReference type="CDD" id="cd09280">
    <property type="entry name" value="RNase_HI_eukaryote_like"/>
    <property type="match status" value="1"/>
</dbReference>
<dbReference type="InterPro" id="IPR012337">
    <property type="entry name" value="RNaseH-like_sf"/>
</dbReference>
<dbReference type="Gene3D" id="3.40.970.10">
    <property type="entry name" value="Ribonuclease H1, N-terminal domain"/>
    <property type="match status" value="1"/>
</dbReference>
<dbReference type="SUPFAM" id="SSF53098">
    <property type="entry name" value="Ribonuclease H-like"/>
    <property type="match status" value="1"/>
</dbReference>
<organism evidence="5 6">
    <name type="scientific">Coptotermes formosanus</name>
    <name type="common">Formosan subterranean termite</name>
    <dbReference type="NCBI Taxonomy" id="36987"/>
    <lineage>
        <taxon>Eukaryota</taxon>
        <taxon>Metazoa</taxon>
        <taxon>Ecdysozoa</taxon>
        <taxon>Arthropoda</taxon>
        <taxon>Hexapoda</taxon>
        <taxon>Insecta</taxon>
        <taxon>Pterygota</taxon>
        <taxon>Neoptera</taxon>
        <taxon>Polyneoptera</taxon>
        <taxon>Dictyoptera</taxon>
        <taxon>Blattodea</taxon>
        <taxon>Blattoidea</taxon>
        <taxon>Termitoidae</taxon>
        <taxon>Rhinotermitidae</taxon>
        <taxon>Coptotermes</taxon>
    </lineage>
</organism>
<feature type="compositionally biased region" description="Low complexity" evidence="3">
    <location>
        <begin position="356"/>
        <end position="370"/>
    </location>
</feature>
<reference evidence="6" key="1">
    <citation type="submission" date="2020-01" db="EMBL/GenBank/DDBJ databases">
        <title>Draft genome sequence of the Termite Coptotermes fromosanus.</title>
        <authorList>
            <person name="Itakura S."/>
            <person name="Yosikawa Y."/>
            <person name="Umezawa K."/>
        </authorList>
    </citation>
    <scope>NUCLEOTIDE SEQUENCE [LARGE SCALE GENOMIC DNA]</scope>
</reference>
<evidence type="ECO:0000256" key="3">
    <source>
        <dbReference type="SAM" id="MobiDB-lite"/>
    </source>
</evidence>
<dbReference type="GO" id="GO:0003676">
    <property type="term" value="F:nucleic acid binding"/>
    <property type="evidence" value="ECO:0007669"/>
    <property type="project" value="InterPro"/>
</dbReference>
<dbReference type="OrthoDB" id="407198at2759"/>
<evidence type="ECO:0000256" key="1">
    <source>
        <dbReference type="ARBA" id="ARBA00005300"/>
    </source>
</evidence>
<feature type="region of interest" description="Disordered" evidence="3">
    <location>
        <begin position="1"/>
        <end position="23"/>
    </location>
</feature>
<accession>A0A6L2Q2I3</accession>
<comment type="caution">
    <text evidence="5">The sequence shown here is derived from an EMBL/GenBank/DDBJ whole genome shotgun (WGS) entry which is preliminary data.</text>
</comment>
<comment type="similarity">
    <text evidence="1">Belongs to the RNase H family.</text>
</comment>
<feature type="coiled-coil region" evidence="2">
    <location>
        <begin position="236"/>
        <end position="263"/>
    </location>
</feature>
<proteinExistence type="inferred from homology"/>
<dbReference type="PANTHER" id="PTHR10642:SF31">
    <property type="entry name" value="RIBONUCLEASE H1"/>
    <property type="match status" value="1"/>
</dbReference>
<dbReference type="Pfam" id="PF01693">
    <property type="entry name" value="Cauli_VI"/>
    <property type="match status" value="1"/>
</dbReference>
<dbReference type="InterPro" id="IPR050092">
    <property type="entry name" value="RNase_H"/>
</dbReference>
<protein>
    <recommendedName>
        <fullName evidence="4">RNase H type-1 domain-containing protein</fullName>
    </recommendedName>
</protein>
<dbReference type="GO" id="GO:0043137">
    <property type="term" value="P:DNA replication, removal of RNA primer"/>
    <property type="evidence" value="ECO:0007669"/>
    <property type="project" value="TreeGrafter"/>
</dbReference>
<dbReference type="InterPro" id="IPR037056">
    <property type="entry name" value="RNase_H1_N_sf"/>
</dbReference>
<dbReference type="GO" id="GO:0004523">
    <property type="term" value="F:RNA-DNA hybrid ribonuclease activity"/>
    <property type="evidence" value="ECO:0007669"/>
    <property type="project" value="InterPro"/>
</dbReference>
<dbReference type="Pfam" id="PF00075">
    <property type="entry name" value="RNase_H"/>
    <property type="match status" value="1"/>
</dbReference>
<evidence type="ECO:0000313" key="6">
    <source>
        <dbReference type="Proteomes" id="UP000502823"/>
    </source>
</evidence>